<dbReference type="InterPro" id="IPR021858">
    <property type="entry name" value="Fun_TF"/>
</dbReference>
<organism evidence="2 3">
    <name type="scientific">Serendipita vermifera MAFF 305830</name>
    <dbReference type="NCBI Taxonomy" id="933852"/>
    <lineage>
        <taxon>Eukaryota</taxon>
        <taxon>Fungi</taxon>
        <taxon>Dikarya</taxon>
        <taxon>Basidiomycota</taxon>
        <taxon>Agaricomycotina</taxon>
        <taxon>Agaricomycetes</taxon>
        <taxon>Sebacinales</taxon>
        <taxon>Serendipitaceae</taxon>
        <taxon>Serendipita</taxon>
    </lineage>
</organism>
<evidence type="ECO:0000256" key="1">
    <source>
        <dbReference type="SAM" id="MobiDB-lite"/>
    </source>
</evidence>
<evidence type="ECO:0000313" key="2">
    <source>
        <dbReference type="EMBL" id="KIM27564.1"/>
    </source>
</evidence>
<dbReference type="Proteomes" id="UP000054097">
    <property type="component" value="Unassembled WGS sequence"/>
</dbReference>
<protein>
    <submittedName>
        <fullName evidence="2">Uncharacterized protein</fullName>
    </submittedName>
</protein>
<feature type="compositionally biased region" description="Polar residues" evidence="1">
    <location>
        <begin position="1"/>
        <end position="19"/>
    </location>
</feature>
<sequence length="856" mass="91936">MPDTNSGSHNTSSFPTSDSLPPFQHLLSAHDRDRSDPFNGSPTNGAPANVSYNGSNSRAAAPVYNQPLPTMSPGHHAPYSHPKGAPGYPQQTQAPVGYGIVSEHPGQSSDRRPPLHVLRPAHPGSFPPPPQGRYDASRYHPYRTTSHHSSNGSFGENTSHPPLSVRTSSMPSSGSGSSGPYQPNMNSASSSSPDVYTSTYPTPTTQPYGAHPNSGMSIQSLLHVSSVSTPVSIPPSSAVSTMAATPSTAYPNENGQNAGENGPTAMMVTYYHGQPSAYVEYTGNQEPVFQPILMQAAPSLSRDFYLDRYFNQVIGVQYRLANLQTLPRQMSELSQRSPAVRTSISLLSVLYLEAQQLAQSGVAGTLLEASGDPTGRGAILGDSDVYANSHIPFLDLGVPGYGFTNSSALLPNDSTNFRAQYDLLYARVKKLLEESKVTKGERYDQGDAMACLHVISAFLFSGGRGDWDQFLQIAAQWVWGCVSDYSGNVAEALRDMDSMGRFIFRTTMWMDVFGSISLCSTPRFLKIYRTLFSPGGLDVMAESSVEANMDRVMGCPNEVILAFAEIADLEARKDQLVKRFHEGLPATAPTLPGFPPAWGADDPNLDPHARWRKAMGSLADEGRHIERLIPEALGPAALPIDRFVEVHSAPVYNGTNGTNSQSQTLEFSGIDLNLFGGSTAEAFSWGNGIQQGAATGVSANAVPEPALGGYVDPDEDKRGKIAEVFRNAARVYLHSVLSGCDPLVPATRRAVQATIRALEVLGASPLDRSLIFPLTIAGCLAATREEAGFCIRRLSSVGKDAESLGNCFAARLLIETVWQKRLERGFEENGGAGGGGSDVGWRTVMMEMNRNPLLLV</sequence>
<keyword evidence="3" id="KW-1185">Reference proteome</keyword>
<dbReference type="STRING" id="933852.A0A0C3B5V8"/>
<gene>
    <name evidence="2" type="ORF">M408DRAFT_329998</name>
</gene>
<feature type="compositionally biased region" description="Polar residues" evidence="1">
    <location>
        <begin position="143"/>
        <end position="167"/>
    </location>
</feature>
<accession>A0A0C3B5V8</accession>
<feature type="region of interest" description="Disordered" evidence="1">
    <location>
        <begin position="238"/>
        <end position="258"/>
    </location>
</feature>
<feature type="compositionally biased region" description="Polar residues" evidence="1">
    <location>
        <begin position="242"/>
        <end position="258"/>
    </location>
</feature>
<feature type="region of interest" description="Disordered" evidence="1">
    <location>
        <begin position="1"/>
        <end position="214"/>
    </location>
</feature>
<feature type="compositionally biased region" description="Polar residues" evidence="1">
    <location>
        <begin position="38"/>
        <end position="58"/>
    </location>
</feature>
<feature type="compositionally biased region" description="Low complexity" evidence="1">
    <location>
        <begin position="168"/>
        <end position="180"/>
    </location>
</feature>
<dbReference type="Pfam" id="PF11951">
    <property type="entry name" value="Fungal_trans_2"/>
    <property type="match status" value="2"/>
</dbReference>
<dbReference type="EMBL" id="KN824298">
    <property type="protein sequence ID" value="KIM27564.1"/>
    <property type="molecule type" value="Genomic_DNA"/>
</dbReference>
<feature type="compositionally biased region" description="Low complexity" evidence="1">
    <location>
        <begin position="189"/>
        <end position="208"/>
    </location>
</feature>
<dbReference type="OrthoDB" id="5419315at2759"/>
<evidence type="ECO:0000313" key="3">
    <source>
        <dbReference type="Proteomes" id="UP000054097"/>
    </source>
</evidence>
<name>A0A0C3B5V8_SERVB</name>
<reference evidence="2 3" key="1">
    <citation type="submission" date="2014-04" db="EMBL/GenBank/DDBJ databases">
        <authorList>
            <consortium name="DOE Joint Genome Institute"/>
            <person name="Kuo A."/>
            <person name="Zuccaro A."/>
            <person name="Kohler A."/>
            <person name="Nagy L.G."/>
            <person name="Floudas D."/>
            <person name="Copeland A."/>
            <person name="Barry K.W."/>
            <person name="Cichocki N."/>
            <person name="Veneault-Fourrey C."/>
            <person name="LaButti K."/>
            <person name="Lindquist E.A."/>
            <person name="Lipzen A."/>
            <person name="Lundell T."/>
            <person name="Morin E."/>
            <person name="Murat C."/>
            <person name="Sun H."/>
            <person name="Tunlid A."/>
            <person name="Henrissat B."/>
            <person name="Grigoriev I.V."/>
            <person name="Hibbett D.S."/>
            <person name="Martin F."/>
            <person name="Nordberg H.P."/>
            <person name="Cantor M.N."/>
            <person name="Hua S.X."/>
        </authorList>
    </citation>
    <scope>NUCLEOTIDE SEQUENCE [LARGE SCALE GENOMIC DNA]</scope>
    <source>
        <strain evidence="2 3">MAFF 305830</strain>
    </source>
</reference>
<proteinExistence type="predicted"/>
<dbReference type="AlphaFoldDB" id="A0A0C3B5V8"/>
<reference evidence="3" key="2">
    <citation type="submission" date="2015-01" db="EMBL/GenBank/DDBJ databases">
        <title>Evolutionary Origins and Diversification of the Mycorrhizal Mutualists.</title>
        <authorList>
            <consortium name="DOE Joint Genome Institute"/>
            <consortium name="Mycorrhizal Genomics Consortium"/>
            <person name="Kohler A."/>
            <person name="Kuo A."/>
            <person name="Nagy L.G."/>
            <person name="Floudas D."/>
            <person name="Copeland A."/>
            <person name="Barry K.W."/>
            <person name="Cichocki N."/>
            <person name="Veneault-Fourrey C."/>
            <person name="LaButti K."/>
            <person name="Lindquist E.A."/>
            <person name="Lipzen A."/>
            <person name="Lundell T."/>
            <person name="Morin E."/>
            <person name="Murat C."/>
            <person name="Riley R."/>
            <person name="Ohm R."/>
            <person name="Sun H."/>
            <person name="Tunlid A."/>
            <person name="Henrissat B."/>
            <person name="Grigoriev I.V."/>
            <person name="Hibbett D.S."/>
            <person name="Martin F."/>
        </authorList>
    </citation>
    <scope>NUCLEOTIDE SEQUENCE [LARGE SCALE GENOMIC DNA]</scope>
    <source>
        <strain evidence="3">MAFF 305830</strain>
    </source>
</reference>
<dbReference type="HOGENOM" id="CLU_333743_0_0_1"/>